<dbReference type="PANTHER" id="PTHR30386:SF19">
    <property type="entry name" value="MULTIDRUG EXPORT PROTEIN EMRA-RELATED"/>
    <property type="match status" value="1"/>
</dbReference>
<protein>
    <submittedName>
        <fullName evidence="3">HlyD family efflux transporter periplasmic adaptor subunit</fullName>
    </submittedName>
</protein>
<dbReference type="RefSeq" id="WP_320289716.1">
    <property type="nucleotide sequence ID" value="NZ_JAVIIW010000033.1"/>
</dbReference>
<reference evidence="3 4" key="1">
    <citation type="submission" date="2023-08" db="EMBL/GenBank/DDBJ databases">
        <title>Implementing the SeqCode for naming new Mesorhizobium species isolated from Vachellia karroo root nodules.</title>
        <authorList>
            <person name="Van Lill M."/>
        </authorList>
    </citation>
    <scope>NUCLEOTIDE SEQUENCE [LARGE SCALE GENOMIC DNA]</scope>
    <source>
        <strain evidence="3 4">VK24D</strain>
    </source>
</reference>
<proteinExistence type="predicted"/>
<dbReference type="InterPro" id="IPR050739">
    <property type="entry name" value="MFP"/>
</dbReference>
<evidence type="ECO:0000256" key="1">
    <source>
        <dbReference type="ARBA" id="ARBA00004196"/>
    </source>
</evidence>
<feature type="coiled-coil region" evidence="2">
    <location>
        <begin position="114"/>
        <end position="177"/>
    </location>
</feature>
<dbReference type="Proteomes" id="UP001287059">
    <property type="component" value="Unassembled WGS sequence"/>
</dbReference>
<dbReference type="EMBL" id="JAVIIW010000033">
    <property type="protein sequence ID" value="MDX8481524.1"/>
    <property type="molecule type" value="Genomic_DNA"/>
</dbReference>
<evidence type="ECO:0000313" key="4">
    <source>
        <dbReference type="Proteomes" id="UP001287059"/>
    </source>
</evidence>
<evidence type="ECO:0000313" key="3">
    <source>
        <dbReference type="EMBL" id="MDX8481524.1"/>
    </source>
</evidence>
<comment type="caution">
    <text evidence="3">The sequence shown here is derived from an EMBL/GenBank/DDBJ whole genome shotgun (WGS) entry which is preliminary data.</text>
</comment>
<dbReference type="Gene3D" id="2.40.30.170">
    <property type="match status" value="1"/>
</dbReference>
<keyword evidence="2" id="KW-0175">Coiled coil</keyword>
<organism evidence="3 4">
    <name type="scientific">Mesorhizobium album</name>
    <dbReference type="NCBI Taxonomy" id="3072314"/>
    <lineage>
        <taxon>Bacteria</taxon>
        <taxon>Pseudomonadati</taxon>
        <taxon>Pseudomonadota</taxon>
        <taxon>Alphaproteobacteria</taxon>
        <taxon>Hyphomicrobiales</taxon>
        <taxon>Phyllobacteriaceae</taxon>
        <taxon>Mesorhizobium</taxon>
    </lineage>
</organism>
<accession>A0ABU4Y6H4</accession>
<sequence length="420" mass="44480">MQSFLNRHFQETEEPAAEVVAPQPVPPAASPWTSRLLKSVLGLALVVAAGWMPTQRLLQISSVEAVVNARLVTVRAPISGTVGLDTRSAGVGDAIDAGAPLVTITETRGDRGRLNAALDELSNAEQERQALTLRMQSLVGLRDRLRDQLAAFRKNRLLQIDAEMDEADARIEAAVAEQVRADSIRARQAVLAKSGSVAQSVMDDADRDAAVAASLIKQVRARKAALAVERQALNAGAYLGDDYNDQPRSAQRLDEVEQQIAALEADGGRLIERIARASTEVRDEQHAVARVSEARLTAPVGGRFWEVLTAPGEQVVAGQPLFSLLNCSEAIVTATVSEAVYNSLSIGMPASFTYREGGASLAGRVVQLSGIASASSNFAIAPSALTKEPYRVAISIKGLDARGSCPVGRTGRVVFGSAAS</sequence>
<dbReference type="PANTHER" id="PTHR30386">
    <property type="entry name" value="MEMBRANE FUSION SUBUNIT OF EMRAB-TOLC MULTIDRUG EFFLUX PUMP"/>
    <property type="match status" value="1"/>
</dbReference>
<gene>
    <name evidence="3" type="ORF">RFN28_24120</name>
</gene>
<evidence type="ECO:0000256" key="2">
    <source>
        <dbReference type="SAM" id="Coils"/>
    </source>
</evidence>
<name>A0ABU4Y6H4_9HYPH</name>
<keyword evidence="4" id="KW-1185">Reference proteome</keyword>
<comment type="subcellular location">
    <subcellularLocation>
        <location evidence="1">Cell envelope</location>
    </subcellularLocation>
</comment>